<gene>
    <name evidence="1" type="ORF">GCM10023211_00280</name>
</gene>
<accession>A0ABP9MWT8</accession>
<dbReference type="InterPro" id="IPR029058">
    <property type="entry name" value="AB_hydrolase_fold"/>
</dbReference>
<protein>
    <submittedName>
        <fullName evidence="1">Uncharacterized protein</fullName>
    </submittedName>
</protein>
<dbReference type="EMBL" id="BAABHY010000001">
    <property type="protein sequence ID" value="GAA5103648.1"/>
    <property type="molecule type" value="Genomic_DNA"/>
</dbReference>
<keyword evidence="2" id="KW-1185">Reference proteome</keyword>
<organism evidence="1 2">
    <name type="scientific">Orbus sasakiae</name>
    <dbReference type="NCBI Taxonomy" id="1078475"/>
    <lineage>
        <taxon>Bacteria</taxon>
        <taxon>Pseudomonadati</taxon>
        <taxon>Pseudomonadota</taxon>
        <taxon>Gammaproteobacteria</taxon>
        <taxon>Orbales</taxon>
        <taxon>Orbaceae</taxon>
        <taxon>Orbus</taxon>
    </lineage>
</organism>
<sequence>MIHPAVYIIFIGGAADKESFLWGNIDLPFTHLWPHHTIGALAASFEKELSARFEHPIETEKALYYKIDYLSYTDVFFEELKDVDPTQAVSVEPIDERYKQIKKNIGQQTKVYIVGHSLGGWNGAHLSSILSKSGVDVEYLITLDPVGTGNHEVSFISPLMKKAQIYRHEPMPIAKNWFNVQARHIDVAKKQMVGLLEDWVAWAGGQWLINQHYSMVGQQVCEKTNFSHKEALEMFTYRTKLGHSPHEYLLDAVVKTMKQRKRQRYNPVFWFRHRYD</sequence>
<reference evidence="2" key="1">
    <citation type="journal article" date="2019" name="Int. J. Syst. Evol. Microbiol.">
        <title>The Global Catalogue of Microorganisms (GCM) 10K type strain sequencing project: providing services to taxonomists for standard genome sequencing and annotation.</title>
        <authorList>
            <consortium name="The Broad Institute Genomics Platform"/>
            <consortium name="The Broad Institute Genome Sequencing Center for Infectious Disease"/>
            <person name="Wu L."/>
            <person name="Ma J."/>
        </authorList>
    </citation>
    <scope>NUCLEOTIDE SEQUENCE [LARGE SCALE GENOMIC DNA]</scope>
    <source>
        <strain evidence="2">JCM 18050</strain>
    </source>
</reference>
<name>A0ABP9MWT8_9GAMM</name>
<evidence type="ECO:0000313" key="2">
    <source>
        <dbReference type="Proteomes" id="UP001500171"/>
    </source>
</evidence>
<dbReference type="Gene3D" id="3.40.50.1820">
    <property type="entry name" value="alpha/beta hydrolase"/>
    <property type="match status" value="1"/>
</dbReference>
<dbReference type="Proteomes" id="UP001500171">
    <property type="component" value="Unassembled WGS sequence"/>
</dbReference>
<evidence type="ECO:0000313" key="1">
    <source>
        <dbReference type="EMBL" id="GAA5103648.1"/>
    </source>
</evidence>
<proteinExistence type="predicted"/>
<comment type="caution">
    <text evidence="1">The sequence shown here is derived from an EMBL/GenBank/DDBJ whole genome shotgun (WGS) entry which is preliminary data.</text>
</comment>
<dbReference type="SUPFAM" id="SSF53474">
    <property type="entry name" value="alpha/beta-Hydrolases"/>
    <property type="match status" value="1"/>
</dbReference>
<dbReference type="RefSeq" id="WP_345487469.1">
    <property type="nucleotide sequence ID" value="NZ_BAABHY010000001.1"/>
</dbReference>